<dbReference type="PANTHER" id="PTHR43156">
    <property type="entry name" value="STAGE II SPORULATION PROTEIN E-RELATED"/>
    <property type="match status" value="1"/>
</dbReference>
<dbReference type="InterPro" id="IPR000014">
    <property type="entry name" value="PAS"/>
</dbReference>
<dbReference type="Pfam" id="PF08448">
    <property type="entry name" value="PAS_4"/>
    <property type="match status" value="1"/>
</dbReference>
<dbReference type="FunFam" id="3.60.40.10:FF:000005">
    <property type="entry name" value="Serine/threonine protein phosphatase"/>
    <property type="match status" value="1"/>
</dbReference>
<evidence type="ECO:0000256" key="12">
    <source>
        <dbReference type="ARBA" id="ARBA00047761"/>
    </source>
</evidence>
<sequence length="864" mass="93947">MNGRPPLAVLSVLTSAPRAGDAAQRDLARTVTGWLAGRLRLLGTATADADRDRVRQPEEQRSGPWVQRALHTARIGAWEWDLRGATLTCDDQAQALLGFEPGSFDGQVNTWLGAIHPEDMPWVQAVSTAEALRGRSEYSVEYRVRQPDGAYRWVQARGTVAARTDGVPARVVGTLWDITETRRSRDAFSRALRYMGDGFLVVDEDGRITFGNIEAERFLGASGELRGQVLWDLPRARAIGVEPRFRRAAAARAPIDFHARWPRSNRWYHVRLVPVPDGMTVHITDVTDRRALDAERSAAAHAATERATRIAELTSAFAEALTTQDVVRAVADRVLPPFGATGLICQLIEDKRLRVVGATGYSDAFLSFLDNIPVPPEAPLHTPVVQILGSRTPLFISSPEDYAKRFPEVVGYLPLSAKKAWAFLPLVASDHRAGYCVVSFDRPRHFSDEERTLLTAISGLVAQALERARLYDAEHTRAQELQRGLLPRTLPALPAVTAAARYLPAGEGMEVGGDWYDLIPLSGERVALVIGDVMGHGLSEAATMGRLRTAVHTLADLELPPDELLTHLNDLVGALGDDFYATCLYAIYDPTTSVCAFACAGHPPPAIIHPDGTVHSPGFSPDPPLGAATPPFETIEVQLPEDSILVLCTDGLIESATRDIDRGMAYLSRILADALARTPDLLPRPSSTGDGGSAVDEGDGRVLGQLDRLCDTLVATLLPEQSRTQDDAALLVARTHSMAADDIASWRLPDAPIAAGEARHHVRDQLGAWQLDELAMTTELLVSELVGNVVRHAKGPIRLRLLRSRSLICEVSDGSPTTPRIRRASDTDEGGRGLQLVSALSHRWGTRFTPTGKCIWAEQPLPAG</sequence>
<comment type="catalytic activity">
    <reaction evidence="12">
        <text>O-phospho-L-seryl-[protein] + H2O = L-seryl-[protein] + phosphate</text>
        <dbReference type="Rhea" id="RHEA:20629"/>
        <dbReference type="Rhea" id="RHEA-COMP:9863"/>
        <dbReference type="Rhea" id="RHEA-COMP:11604"/>
        <dbReference type="ChEBI" id="CHEBI:15377"/>
        <dbReference type="ChEBI" id="CHEBI:29999"/>
        <dbReference type="ChEBI" id="CHEBI:43474"/>
        <dbReference type="ChEBI" id="CHEBI:83421"/>
        <dbReference type="EC" id="3.1.3.16"/>
    </reaction>
</comment>
<evidence type="ECO:0000313" key="18">
    <source>
        <dbReference type="EMBL" id="RNF96074.1"/>
    </source>
</evidence>
<dbReference type="CDD" id="cd16936">
    <property type="entry name" value="HATPase_RsbW-like"/>
    <property type="match status" value="1"/>
</dbReference>
<evidence type="ECO:0000256" key="8">
    <source>
        <dbReference type="ARBA" id="ARBA00022840"/>
    </source>
</evidence>
<dbReference type="GO" id="GO:0046872">
    <property type="term" value="F:metal ion binding"/>
    <property type="evidence" value="ECO:0007669"/>
    <property type="project" value="UniProtKB-KW"/>
</dbReference>
<keyword evidence="5" id="KW-0547">Nucleotide-binding</keyword>
<evidence type="ECO:0000256" key="7">
    <source>
        <dbReference type="ARBA" id="ARBA00022801"/>
    </source>
</evidence>
<dbReference type="EC" id="3.1.3.16" evidence="1"/>
<dbReference type="PROSITE" id="PS50113">
    <property type="entry name" value="PAC"/>
    <property type="match status" value="1"/>
</dbReference>
<name>A0A3M8TWQ2_9ACTN</name>
<dbReference type="InterPro" id="IPR035965">
    <property type="entry name" value="PAS-like_dom_sf"/>
</dbReference>
<keyword evidence="4" id="KW-0479">Metal-binding</keyword>
<dbReference type="Gene3D" id="2.10.70.100">
    <property type="match status" value="1"/>
</dbReference>
<dbReference type="InterPro" id="IPR003594">
    <property type="entry name" value="HATPase_dom"/>
</dbReference>
<dbReference type="Proteomes" id="UP000275401">
    <property type="component" value="Unassembled WGS sequence"/>
</dbReference>
<dbReference type="InterPro" id="IPR003018">
    <property type="entry name" value="GAF"/>
</dbReference>
<evidence type="ECO:0000256" key="1">
    <source>
        <dbReference type="ARBA" id="ARBA00013081"/>
    </source>
</evidence>
<dbReference type="InterPro" id="IPR001610">
    <property type="entry name" value="PAC"/>
</dbReference>
<keyword evidence="8" id="KW-0067">ATP-binding</keyword>
<keyword evidence="7" id="KW-0378">Hydrolase</keyword>
<evidence type="ECO:0000259" key="17">
    <source>
        <dbReference type="PROSITE" id="PS50113"/>
    </source>
</evidence>
<dbReference type="Pfam" id="PF13185">
    <property type="entry name" value="GAF_2"/>
    <property type="match status" value="1"/>
</dbReference>
<evidence type="ECO:0000256" key="15">
    <source>
        <dbReference type="ARBA" id="ARBA00081350"/>
    </source>
</evidence>
<dbReference type="Gene3D" id="3.60.40.10">
    <property type="entry name" value="PPM-type phosphatase domain"/>
    <property type="match status" value="1"/>
</dbReference>
<dbReference type="InterPro" id="IPR036457">
    <property type="entry name" value="PPM-type-like_dom_sf"/>
</dbReference>
<dbReference type="SUPFAM" id="SSF55785">
    <property type="entry name" value="PYP-like sensor domain (PAS domain)"/>
    <property type="match status" value="2"/>
</dbReference>
<dbReference type="InterPro" id="IPR001932">
    <property type="entry name" value="PPM-type_phosphatase-like_dom"/>
</dbReference>
<keyword evidence="9" id="KW-0460">Magnesium</keyword>
<evidence type="ECO:0000256" key="9">
    <source>
        <dbReference type="ARBA" id="ARBA00022842"/>
    </source>
</evidence>
<evidence type="ECO:0000256" key="11">
    <source>
        <dbReference type="ARBA" id="ARBA00023211"/>
    </source>
</evidence>
<dbReference type="SMART" id="SM00091">
    <property type="entry name" value="PAS"/>
    <property type="match status" value="2"/>
</dbReference>
<dbReference type="InterPro" id="IPR000700">
    <property type="entry name" value="PAS-assoc_C"/>
</dbReference>
<dbReference type="Pfam" id="PF13581">
    <property type="entry name" value="HATPase_c_2"/>
    <property type="match status" value="1"/>
</dbReference>
<evidence type="ECO:0000256" key="3">
    <source>
        <dbReference type="ARBA" id="ARBA00022679"/>
    </source>
</evidence>
<dbReference type="GO" id="GO:0005524">
    <property type="term" value="F:ATP binding"/>
    <property type="evidence" value="ECO:0007669"/>
    <property type="project" value="UniProtKB-KW"/>
</dbReference>
<dbReference type="NCBIfam" id="TIGR00229">
    <property type="entry name" value="sensory_box"/>
    <property type="match status" value="2"/>
</dbReference>
<feature type="domain" description="PAS" evidence="16">
    <location>
        <begin position="184"/>
        <end position="224"/>
    </location>
</feature>
<dbReference type="FunFam" id="3.30.565.10:FF:000028">
    <property type="entry name" value="PAS sensor protein"/>
    <property type="match status" value="1"/>
</dbReference>
<proteinExistence type="predicted"/>
<dbReference type="PANTHER" id="PTHR43156:SF2">
    <property type="entry name" value="STAGE II SPORULATION PROTEIN E"/>
    <property type="match status" value="1"/>
</dbReference>
<dbReference type="SUPFAM" id="SSF81606">
    <property type="entry name" value="PP2C-like"/>
    <property type="match status" value="1"/>
</dbReference>
<dbReference type="Pfam" id="PF07228">
    <property type="entry name" value="SpoIIE"/>
    <property type="match status" value="1"/>
</dbReference>
<dbReference type="EMBL" id="RIBZ01000734">
    <property type="protein sequence ID" value="RNF96074.1"/>
    <property type="molecule type" value="Genomic_DNA"/>
</dbReference>
<keyword evidence="2" id="KW-0597">Phosphoprotein</keyword>
<evidence type="ECO:0000256" key="14">
    <source>
        <dbReference type="ARBA" id="ARBA00075117"/>
    </source>
</evidence>
<feature type="domain" description="PAS" evidence="16">
    <location>
        <begin position="62"/>
        <end position="135"/>
    </location>
</feature>
<dbReference type="SMART" id="SM00331">
    <property type="entry name" value="PP2C_SIG"/>
    <property type="match status" value="1"/>
</dbReference>
<evidence type="ECO:0000259" key="16">
    <source>
        <dbReference type="PROSITE" id="PS50112"/>
    </source>
</evidence>
<comment type="function">
    <text evidence="13">Primarily acts as an independent SigF regulator that is sensitive to the osmosensory signal, mediating the cross talk of PknD with the SigF regulon. Possesses both phosphatase and kinase activities. The kinase domain functions as a classic anti-sigma factor-like kinase to phosphorylate the anti-anti-sigma factor domain at the canonical regulatory site, and the phosphatase domain antagonizes this activity.</text>
</comment>
<evidence type="ECO:0000256" key="10">
    <source>
        <dbReference type="ARBA" id="ARBA00022912"/>
    </source>
</evidence>
<dbReference type="InterPro" id="IPR036890">
    <property type="entry name" value="HATPase_C_sf"/>
</dbReference>
<dbReference type="PROSITE" id="PS50112">
    <property type="entry name" value="PAS"/>
    <property type="match status" value="2"/>
</dbReference>
<dbReference type="AlphaFoldDB" id="A0A3M8TWQ2"/>
<dbReference type="InterPro" id="IPR013655">
    <property type="entry name" value="PAS_fold_3"/>
</dbReference>
<evidence type="ECO:0000313" key="19">
    <source>
        <dbReference type="Proteomes" id="UP000275401"/>
    </source>
</evidence>
<dbReference type="GO" id="GO:0016301">
    <property type="term" value="F:kinase activity"/>
    <property type="evidence" value="ECO:0007669"/>
    <property type="project" value="UniProtKB-KW"/>
</dbReference>
<feature type="domain" description="PAC" evidence="17">
    <location>
        <begin position="138"/>
        <end position="190"/>
    </location>
</feature>
<comment type="caution">
    <text evidence="18">The sequence shown here is derived from an EMBL/GenBank/DDBJ whole genome shotgun (WGS) entry which is preliminary data.</text>
</comment>
<dbReference type="SMART" id="SM00086">
    <property type="entry name" value="PAC"/>
    <property type="match status" value="1"/>
</dbReference>
<dbReference type="Pfam" id="PF08447">
    <property type="entry name" value="PAS_3"/>
    <property type="match status" value="1"/>
</dbReference>
<reference evidence="18 19" key="1">
    <citation type="submission" date="2018-11" db="EMBL/GenBank/DDBJ databases">
        <title>The Potential of Streptomyces as Biocontrol Agents against the Tomato grey mould, Botrytis cinerea (Gray mold) Frontiers in Microbiology.</title>
        <authorList>
            <person name="Li D."/>
        </authorList>
    </citation>
    <scope>NUCLEOTIDE SEQUENCE [LARGE SCALE GENOMIC DNA]</scope>
    <source>
        <strain evidence="18 19">NEAU-LD23</strain>
    </source>
</reference>
<keyword evidence="3" id="KW-0808">Transferase</keyword>
<dbReference type="GO" id="GO:0004722">
    <property type="term" value="F:protein serine/threonine phosphatase activity"/>
    <property type="evidence" value="ECO:0007669"/>
    <property type="project" value="UniProtKB-EC"/>
</dbReference>
<keyword evidence="11" id="KW-0464">Manganese</keyword>
<evidence type="ECO:0000256" key="13">
    <source>
        <dbReference type="ARBA" id="ARBA00056274"/>
    </source>
</evidence>
<gene>
    <name evidence="18" type="ORF">EEJ42_37450</name>
</gene>
<dbReference type="Gene3D" id="3.30.565.10">
    <property type="entry name" value="Histidine kinase-like ATPase, C-terminal domain"/>
    <property type="match status" value="1"/>
</dbReference>
<dbReference type="Gene3D" id="3.30.450.20">
    <property type="entry name" value="PAS domain"/>
    <property type="match status" value="2"/>
</dbReference>
<keyword evidence="10" id="KW-0904">Protein phosphatase</keyword>
<dbReference type="InterPro" id="IPR029016">
    <property type="entry name" value="GAF-like_dom_sf"/>
</dbReference>
<dbReference type="InterPro" id="IPR052016">
    <property type="entry name" value="Bact_Sigma-Reg"/>
</dbReference>
<evidence type="ECO:0000256" key="5">
    <source>
        <dbReference type="ARBA" id="ARBA00022741"/>
    </source>
</evidence>
<protein>
    <recommendedName>
        <fullName evidence="1">protein-serine/threonine phosphatase</fullName>
        <ecNumber evidence="1">3.1.3.16</ecNumber>
    </recommendedName>
    <alternativeName>
        <fullName evidence="15">Protein-serine/threonine phosphatase</fullName>
    </alternativeName>
    <alternativeName>
        <fullName evidence="14">Serine/threonine-protein kinase</fullName>
    </alternativeName>
</protein>
<dbReference type="SUPFAM" id="SSF55781">
    <property type="entry name" value="GAF domain-like"/>
    <property type="match status" value="1"/>
</dbReference>
<evidence type="ECO:0000256" key="4">
    <source>
        <dbReference type="ARBA" id="ARBA00022723"/>
    </source>
</evidence>
<accession>A0A3M8TWQ2</accession>
<keyword evidence="19" id="KW-1185">Reference proteome</keyword>
<evidence type="ECO:0000256" key="6">
    <source>
        <dbReference type="ARBA" id="ARBA00022777"/>
    </source>
</evidence>
<organism evidence="18 19">
    <name type="scientific">Streptomyces botrytidirepellens</name>
    <dbReference type="NCBI Taxonomy" id="2486417"/>
    <lineage>
        <taxon>Bacteria</taxon>
        <taxon>Bacillati</taxon>
        <taxon>Actinomycetota</taxon>
        <taxon>Actinomycetes</taxon>
        <taxon>Kitasatosporales</taxon>
        <taxon>Streptomycetaceae</taxon>
        <taxon>Streptomyces</taxon>
    </lineage>
</organism>
<evidence type="ECO:0000256" key="2">
    <source>
        <dbReference type="ARBA" id="ARBA00022553"/>
    </source>
</evidence>
<dbReference type="Gene3D" id="3.30.450.40">
    <property type="match status" value="1"/>
</dbReference>
<keyword evidence="6" id="KW-0418">Kinase</keyword>
<dbReference type="CDD" id="cd00130">
    <property type="entry name" value="PAS"/>
    <property type="match status" value="2"/>
</dbReference>
<dbReference type="InterPro" id="IPR013656">
    <property type="entry name" value="PAS_4"/>
</dbReference>